<dbReference type="AlphaFoldDB" id="A0ABD6Q2U3"/>
<dbReference type="CDD" id="cd14742">
    <property type="entry name" value="PAAR_RHS"/>
    <property type="match status" value="1"/>
</dbReference>
<dbReference type="Gene3D" id="3.90.176.10">
    <property type="entry name" value="Toxin ADP-ribosyltransferase, Chain A, domain 1"/>
    <property type="match status" value="1"/>
</dbReference>
<dbReference type="Proteomes" id="UP000183667">
    <property type="component" value="Unassembled WGS sequence"/>
</dbReference>
<dbReference type="SUPFAM" id="SSF56399">
    <property type="entry name" value="ADP-ribosylation"/>
    <property type="match status" value="1"/>
</dbReference>
<reference evidence="2" key="1">
    <citation type="submission" date="2016-08" db="EMBL/GenBank/DDBJ databases">
        <title>Population biology and virulence potential of Burkholderia ubonensis.</title>
        <authorList>
            <person name="Price E.P."/>
            <person name="Currie B.J."/>
            <person name="Wagner D.M."/>
        </authorList>
    </citation>
    <scope>NUCLEOTIDE SEQUENCE [LARGE SCALE GENOMIC DNA]</scope>
    <source>
        <strain evidence="2">MSMB0103</strain>
    </source>
</reference>
<dbReference type="Pfam" id="PF05488">
    <property type="entry name" value="PAAR_motif"/>
    <property type="match status" value="1"/>
</dbReference>
<evidence type="ECO:0000313" key="2">
    <source>
        <dbReference type="Proteomes" id="UP000183667"/>
    </source>
</evidence>
<dbReference type="EMBL" id="MEAU01000023">
    <property type="protein sequence ID" value="OJA46511.1"/>
    <property type="molecule type" value="Genomic_DNA"/>
</dbReference>
<dbReference type="PROSITE" id="PS51996">
    <property type="entry name" value="TR_MART"/>
    <property type="match status" value="1"/>
</dbReference>
<sequence>MLAAARFGDPVAHTASKGWMIAGLVAGALVGAAAVLLTGGAALTVFAAMAAGAAAGGGLGEVLGTMSWAPRHVTGSLIRGSPNVFINSRPAMRANLSQSVCSDHAGPPQIVAQGSSTVFINGQPASRKEDRIMCGALINDGSPNVFIGGVTVGEANPEVPAWVNWTMAAVGIAAAAVLAGPAVALLGAAGGFIGGEVGAWLGGKIFGEGSDGQKWSMLGGSLLGGYAGTKGAGLAARATPEVPPVVNPGELSAASDYLSAVSKFTGKSPAEIEGFYKQMNEQGVTYQELVGKAVDKYGLTPDEGHAVFGYTTKLFYRDLNQNLLAGGTPESEGLTSLIQSGLDKMPESAPVQYRGWRLEGPDALTKFDADFAPGKTVESNFWSTAPSEADAYAADRNVVIYTDKAKDISDLAFGVHYHGLIGKPVYSSETLIPPGVKFKVVGKDPAGRIILEQL</sequence>
<evidence type="ECO:0008006" key="3">
    <source>
        <dbReference type="Google" id="ProtNLM"/>
    </source>
</evidence>
<dbReference type="InterPro" id="IPR008727">
    <property type="entry name" value="PAAR_motif"/>
</dbReference>
<name>A0ABD6Q2U3_9BURK</name>
<dbReference type="Gene3D" id="2.60.200.60">
    <property type="match status" value="1"/>
</dbReference>
<comment type="caution">
    <text evidence="1">The sequence shown here is derived from an EMBL/GenBank/DDBJ whole genome shotgun (WGS) entry which is preliminary data.</text>
</comment>
<organism evidence="1 2">
    <name type="scientific">Burkholderia ubonensis</name>
    <dbReference type="NCBI Taxonomy" id="101571"/>
    <lineage>
        <taxon>Bacteria</taxon>
        <taxon>Pseudomonadati</taxon>
        <taxon>Pseudomonadota</taxon>
        <taxon>Betaproteobacteria</taxon>
        <taxon>Burkholderiales</taxon>
        <taxon>Burkholderiaceae</taxon>
        <taxon>Burkholderia</taxon>
        <taxon>Burkholderia cepacia complex</taxon>
    </lineage>
</organism>
<accession>A0ABD6Q2U3</accession>
<gene>
    <name evidence="1" type="ORF">BGV66_17330</name>
</gene>
<proteinExistence type="predicted"/>
<evidence type="ECO:0000313" key="1">
    <source>
        <dbReference type="EMBL" id="OJA46511.1"/>
    </source>
</evidence>
<protein>
    <recommendedName>
        <fullName evidence="3">NAD(+)--protein-arginine ADP-ribosyltransferase</fullName>
    </recommendedName>
</protein>